<dbReference type="Pfam" id="PF13189">
    <property type="entry name" value="Cytidylate_kin2"/>
    <property type="match status" value="1"/>
</dbReference>
<dbReference type="InterPro" id="IPR027417">
    <property type="entry name" value="P-loop_NTPase"/>
</dbReference>
<dbReference type="Gene3D" id="3.40.50.300">
    <property type="entry name" value="P-loop containing nucleotide triphosphate hydrolases"/>
    <property type="match status" value="1"/>
</dbReference>
<name>A0A9D0Z035_9FIRM</name>
<comment type="caution">
    <text evidence="1">The sequence shown here is derived from an EMBL/GenBank/DDBJ whole genome shotgun (WGS) entry which is preliminary data.</text>
</comment>
<reference evidence="1" key="2">
    <citation type="journal article" date="2021" name="PeerJ">
        <title>Extensive microbial diversity within the chicken gut microbiome revealed by metagenomics and culture.</title>
        <authorList>
            <person name="Gilroy R."/>
            <person name="Ravi A."/>
            <person name="Getino M."/>
            <person name="Pursley I."/>
            <person name="Horton D.L."/>
            <person name="Alikhan N.F."/>
            <person name="Baker D."/>
            <person name="Gharbi K."/>
            <person name="Hall N."/>
            <person name="Watson M."/>
            <person name="Adriaenssens E.M."/>
            <person name="Foster-Nyarko E."/>
            <person name="Jarju S."/>
            <person name="Secka A."/>
            <person name="Antonio M."/>
            <person name="Oren A."/>
            <person name="Chaudhuri R.R."/>
            <person name="La Ragione R."/>
            <person name="Hildebrand F."/>
            <person name="Pallen M.J."/>
        </authorList>
    </citation>
    <scope>NUCLEOTIDE SEQUENCE</scope>
    <source>
        <strain evidence="1">ChiHile30-977</strain>
    </source>
</reference>
<accession>A0A9D0Z035</accession>
<gene>
    <name evidence="1" type="ORF">IAA66_10650</name>
</gene>
<keyword evidence="1" id="KW-0808">Transferase</keyword>
<sequence length="200" mass="23249">MHRIITIGREFGSGGRELGRRLAETLKIAYYDHEIIAEIARRTSLSEQYIQSVSERAPVFSFPIHTGRSFYPAPNPAFDQSLSVYREQSNILREMAEKSDCVIVGRCADYVLKDYHPFRIFVCANMESKMQRCRENAPEDEKLTDRELRQMIQSVDKRRAGYYSFYTGQNWGDRLNVDICINTSRMVIKEVVPAFARLFD</sequence>
<dbReference type="Proteomes" id="UP000886819">
    <property type="component" value="Unassembled WGS sequence"/>
</dbReference>
<protein>
    <submittedName>
        <fullName evidence="1">Cytidylate kinase-like family protein</fullName>
    </submittedName>
</protein>
<keyword evidence="1" id="KW-0418">Kinase</keyword>
<dbReference type="SUPFAM" id="SSF52540">
    <property type="entry name" value="P-loop containing nucleoside triphosphate hydrolases"/>
    <property type="match status" value="1"/>
</dbReference>
<dbReference type="EMBL" id="DVFI01000147">
    <property type="protein sequence ID" value="HIQ64020.1"/>
    <property type="molecule type" value="Genomic_DNA"/>
</dbReference>
<dbReference type="GO" id="GO:0016301">
    <property type="term" value="F:kinase activity"/>
    <property type="evidence" value="ECO:0007669"/>
    <property type="project" value="UniProtKB-KW"/>
</dbReference>
<organism evidence="1 2">
    <name type="scientific">Candidatus Avichristensenella intestinipullorum</name>
    <dbReference type="NCBI Taxonomy" id="2840693"/>
    <lineage>
        <taxon>Bacteria</taxon>
        <taxon>Bacillati</taxon>
        <taxon>Bacillota</taxon>
        <taxon>Clostridia</taxon>
        <taxon>Candidatus Avichristensenella</taxon>
    </lineage>
</organism>
<reference evidence="1" key="1">
    <citation type="submission" date="2020-10" db="EMBL/GenBank/DDBJ databases">
        <authorList>
            <person name="Gilroy R."/>
        </authorList>
    </citation>
    <scope>NUCLEOTIDE SEQUENCE</scope>
    <source>
        <strain evidence="1">ChiHile30-977</strain>
    </source>
</reference>
<evidence type="ECO:0000313" key="2">
    <source>
        <dbReference type="Proteomes" id="UP000886819"/>
    </source>
</evidence>
<proteinExistence type="predicted"/>
<dbReference type="AlphaFoldDB" id="A0A9D0Z035"/>
<evidence type="ECO:0000313" key="1">
    <source>
        <dbReference type="EMBL" id="HIQ64020.1"/>
    </source>
</evidence>